<dbReference type="InterPro" id="IPR008780">
    <property type="entry name" value="Plasmodium_Vir"/>
</dbReference>
<protein>
    <submittedName>
        <fullName evidence="2">KIR protein</fullName>
    </submittedName>
</protein>
<dbReference type="KEGG" id="pcot:PCOAH_00018420"/>
<dbReference type="OrthoDB" id="381419at2759"/>
<evidence type="ECO:0000313" key="2">
    <source>
        <dbReference type="EMBL" id="ANQ07518.1"/>
    </source>
</evidence>
<keyword evidence="3" id="KW-1185">Reference proteome</keyword>
<dbReference type="AlphaFoldDB" id="A0A1B1DXM6"/>
<dbReference type="Pfam" id="PF05795">
    <property type="entry name" value="Plasmodium_Vir"/>
    <property type="match status" value="1"/>
</dbReference>
<evidence type="ECO:0000256" key="1">
    <source>
        <dbReference type="SAM" id="MobiDB-lite"/>
    </source>
</evidence>
<proteinExistence type="predicted"/>
<dbReference type="VEuPathDB" id="PlasmoDB:PCOAH_00018420"/>
<accession>A0A1B1DXM6</accession>
<feature type="region of interest" description="Disordered" evidence="1">
    <location>
        <begin position="263"/>
        <end position="299"/>
    </location>
</feature>
<dbReference type="Proteomes" id="UP000092716">
    <property type="component" value="Chromosome 7"/>
</dbReference>
<sequence>MSILQNKFIIYDAVYINNGSNTREDANELRDKLGKRQGIENIVNEIVESYCYIYKEKHVNAPDHDWCFWFYYWVGSTIFKESKESGFVDFMEKVYNALEKVSVARKCKKIDEYIAESTFKQMRKMYEYYQDYGTIKQQLQRSGNQCDEKYDQHLQDILNDYDKVKSICGAAATYKEHCSAFQDMFNNQDYKNLLTQPREVMTVSESMEELSVPSTENTSLSTVISSTIVTLIGLPAAVAFFLYKYNLLPSWINGIFIKGSNKNSNNKNRRKRTTAMGRHNFNDLTENGSTIGSPTDYSTSNLSTDNSTIYDCGRNNKYNLLLLLPYIISSMWRIE</sequence>
<reference evidence="3" key="1">
    <citation type="submission" date="2016-06" db="EMBL/GenBank/DDBJ databases">
        <title>First high quality genome sequence of Plasmodium coatneyi using continuous long reads from single molecule, real-time sequencing.</title>
        <authorList>
            <person name="Chien J.-T."/>
            <person name="Pakala S.B."/>
            <person name="Geraldo J.A."/>
            <person name="Lapp S.A."/>
            <person name="Barnwell J.W."/>
            <person name="Kissinger J.C."/>
            <person name="Galinski M.R."/>
            <person name="Humphrey J.C."/>
        </authorList>
    </citation>
    <scope>NUCLEOTIDE SEQUENCE [LARGE SCALE GENOMIC DNA]</scope>
    <source>
        <strain evidence="3">Hackeri</strain>
    </source>
</reference>
<organism evidence="2 3">
    <name type="scientific">Plasmodium coatneyi</name>
    <dbReference type="NCBI Taxonomy" id="208452"/>
    <lineage>
        <taxon>Eukaryota</taxon>
        <taxon>Sar</taxon>
        <taxon>Alveolata</taxon>
        <taxon>Apicomplexa</taxon>
        <taxon>Aconoidasida</taxon>
        <taxon>Haemosporida</taxon>
        <taxon>Plasmodiidae</taxon>
        <taxon>Plasmodium</taxon>
    </lineage>
</organism>
<dbReference type="RefSeq" id="XP_019914213.1">
    <property type="nucleotide sequence ID" value="XM_020058651.1"/>
</dbReference>
<evidence type="ECO:0000313" key="3">
    <source>
        <dbReference type="Proteomes" id="UP000092716"/>
    </source>
</evidence>
<feature type="compositionally biased region" description="Polar residues" evidence="1">
    <location>
        <begin position="282"/>
        <end position="299"/>
    </location>
</feature>
<dbReference type="EMBL" id="CP016245">
    <property type="protein sequence ID" value="ANQ07518.1"/>
    <property type="molecule type" value="Genomic_DNA"/>
</dbReference>
<dbReference type="GeneID" id="30908568"/>
<gene>
    <name evidence="2" type="ORF">PCOAH_00018420</name>
</gene>
<name>A0A1B1DXM6_9APIC</name>